<name>A0ABR0K9Y4_9EURO</name>
<evidence type="ECO:0000259" key="2">
    <source>
        <dbReference type="Pfam" id="PF06985"/>
    </source>
</evidence>
<feature type="domain" description="Heterokaryon incompatibility" evidence="2">
    <location>
        <begin position="219"/>
        <end position="374"/>
    </location>
</feature>
<sequence>MTADASMSHAGPLWQANSQSKRSRGDEDHLNARMQTTENEDENYEPLYNRFCSVCCQIFSTSKLLDSAARGGDIPRGFQERLPHHPTQQALLNTFDRPDYLPGGQQSLNLEVLTHGSLCASLHSAQENASTLCLRALDTLPVQAAVPQKRPMSTNNTSSEATLELARQWLQACTSSHQECSMQGSIPPGGPKRVLRLSGPINSPHIHLAPLSSSYAPEYLTLSHRWGDKSHQTLNKHNHDAFLKNMAFSHLPQTFRDAVQITLRLGYKALWIDALCIIQDDSLDKQGEIPRMGVIYGNSVCTIAALVSRGTSEGCFADRKPLSRVACHFKTATGGLVTCGKARAEFMERQLFLRGYRDIQDAPVLHSRGWVVQERALSPRTLYFSNTGVYWECCRITMFEADEVEDESPGADSLKAALSKVLRDYDEYARQISSDRISVRQAHVGSWHDVWWKLVSTYTRASLTDLTDRWSAISGISSVFERGVNSSLFVGLWRLRIMNDMLWEAGFAMMSQDRHRLNNGYPTWSWLSIDGPASLDNHARELTPELCVARILAESCIIGSAGAQNVFSGYVSEYSLTIEAPMARLPKPKRGLHSDERFAADWTISQVLGHIGEGHWTADVPWDKTQLNRRQGSEESWAAQWSEQEDLWALQWTKYRNVVRFLIVKPSSADPKAWYRVGMYNRWARGNDGVDMGEMREIGPRMRIELY</sequence>
<dbReference type="Proteomes" id="UP001345013">
    <property type="component" value="Unassembled WGS sequence"/>
</dbReference>
<evidence type="ECO:0000313" key="4">
    <source>
        <dbReference type="Proteomes" id="UP001345013"/>
    </source>
</evidence>
<feature type="region of interest" description="Disordered" evidence="1">
    <location>
        <begin position="1"/>
        <end position="28"/>
    </location>
</feature>
<evidence type="ECO:0000256" key="1">
    <source>
        <dbReference type="SAM" id="MobiDB-lite"/>
    </source>
</evidence>
<evidence type="ECO:0000313" key="3">
    <source>
        <dbReference type="EMBL" id="KAK5092550.1"/>
    </source>
</evidence>
<reference evidence="3 4" key="1">
    <citation type="submission" date="2023-08" db="EMBL/GenBank/DDBJ databases">
        <title>Black Yeasts Isolated from many extreme environments.</title>
        <authorList>
            <person name="Coleine C."/>
            <person name="Stajich J.E."/>
            <person name="Selbmann L."/>
        </authorList>
    </citation>
    <scope>NUCLEOTIDE SEQUENCE [LARGE SCALE GENOMIC DNA]</scope>
    <source>
        <strain evidence="3 4">CCFEE 5885</strain>
    </source>
</reference>
<comment type="caution">
    <text evidence="3">The sequence shown here is derived from an EMBL/GenBank/DDBJ whole genome shotgun (WGS) entry which is preliminary data.</text>
</comment>
<accession>A0ABR0K9Y4</accession>
<dbReference type="Pfam" id="PF06985">
    <property type="entry name" value="HET"/>
    <property type="match status" value="1"/>
</dbReference>
<dbReference type="InterPro" id="IPR010730">
    <property type="entry name" value="HET"/>
</dbReference>
<proteinExistence type="predicted"/>
<gene>
    <name evidence="3" type="ORF">LTR24_005129</name>
</gene>
<dbReference type="PANTHER" id="PTHR33112">
    <property type="entry name" value="DOMAIN PROTEIN, PUTATIVE-RELATED"/>
    <property type="match status" value="1"/>
</dbReference>
<keyword evidence="4" id="KW-1185">Reference proteome</keyword>
<protein>
    <recommendedName>
        <fullName evidence="2">Heterokaryon incompatibility domain-containing protein</fullName>
    </recommendedName>
</protein>
<organism evidence="3 4">
    <name type="scientific">Lithohypha guttulata</name>
    <dbReference type="NCBI Taxonomy" id="1690604"/>
    <lineage>
        <taxon>Eukaryota</taxon>
        <taxon>Fungi</taxon>
        <taxon>Dikarya</taxon>
        <taxon>Ascomycota</taxon>
        <taxon>Pezizomycotina</taxon>
        <taxon>Eurotiomycetes</taxon>
        <taxon>Chaetothyriomycetidae</taxon>
        <taxon>Chaetothyriales</taxon>
        <taxon>Trichomeriaceae</taxon>
        <taxon>Lithohypha</taxon>
    </lineage>
</organism>
<dbReference type="EMBL" id="JAVRRG010000056">
    <property type="protein sequence ID" value="KAK5092550.1"/>
    <property type="molecule type" value="Genomic_DNA"/>
</dbReference>
<dbReference type="PANTHER" id="PTHR33112:SF16">
    <property type="entry name" value="HETEROKARYON INCOMPATIBILITY DOMAIN-CONTAINING PROTEIN"/>
    <property type="match status" value="1"/>
</dbReference>